<dbReference type="Pfam" id="PF00440">
    <property type="entry name" value="TetR_N"/>
    <property type="match status" value="1"/>
</dbReference>
<dbReference type="InterPro" id="IPR036271">
    <property type="entry name" value="Tet_transcr_reg_TetR-rel_C_sf"/>
</dbReference>
<dbReference type="InterPro" id="IPR001647">
    <property type="entry name" value="HTH_TetR"/>
</dbReference>
<sequence>MPRIVDHEQRRRQIVRAHQAEVAENGFGATTYTRIASAAGVSVGTIQHYFADRSELVRYSFEALLDEREARVAAVVEAGTGARQTIRAMIVTALHELLPLDDARRQEHSVGQQLRTEAWREPQLHRLAVENDERLRARIRQAVVNGKECGEVRPGTDEDVAATRILATTYGLADQLGLGPAGGRYEEVLEPVVRTVFSGRCNQAG</sequence>
<dbReference type="SUPFAM" id="SSF48498">
    <property type="entry name" value="Tetracyclin repressor-like, C-terminal domain"/>
    <property type="match status" value="1"/>
</dbReference>
<evidence type="ECO:0000256" key="2">
    <source>
        <dbReference type="ARBA" id="ARBA00023015"/>
    </source>
</evidence>
<proteinExistence type="predicted"/>
<gene>
    <name evidence="7" type="ORF">J2S57_006185</name>
</gene>
<evidence type="ECO:0000256" key="3">
    <source>
        <dbReference type="ARBA" id="ARBA00023125"/>
    </source>
</evidence>
<dbReference type="Gene3D" id="1.10.357.10">
    <property type="entry name" value="Tetracycline Repressor, domain 2"/>
    <property type="match status" value="1"/>
</dbReference>
<comment type="caution">
    <text evidence="7">The sequence shown here is derived from an EMBL/GenBank/DDBJ whole genome shotgun (WGS) entry which is preliminary data.</text>
</comment>
<keyword evidence="3 5" id="KW-0238">DNA-binding</keyword>
<evidence type="ECO:0000313" key="8">
    <source>
        <dbReference type="Proteomes" id="UP001235712"/>
    </source>
</evidence>
<dbReference type="PANTHER" id="PTHR30055">
    <property type="entry name" value="HTH-TYPE TRANSCRIPTIONAL REGULATOR RUTR"/>
    <property type="match status" value="1"/>
</dbReference>
<evidence type="ECO:0000256" key="1">
    <source>
        <dbReference type="ARBA" id="ARBA00022491"/>
    </source>
</evidence>
<keyword evidence="4" id="KW-0804">Transcription</keyword>
<protein>
    <submittedName>
        <fullName evidence="7">AcrR family transcriptional regulator</fullName>
    </submittedName>
</protein>
<keyword evidence="1" id="KW-0678">Repressor</keyword>
<dbReference type="SUPFAM" id="SSF46689">
    <property type="entry name" value="Homeodomain-like"/>
    <property type="match status" value="1"/>
</dbReference>
<dbReference type="PROSITE" id="PS50977">
    <property type="entry name" value="HTH_TETR_2"/>
    <property type="match status" value="1"/>
</dbReference>
<dbReference type="PANTHER" id="PTHR30055:SF234">
    <property type="entry name" value="HTH-TYPE TRANSCRIPTIONAL REGULATOR BETI"/>
    <property type="match status" value="1"/>
</dbReference>
<feature type="DNA-binding region" description="H-T-H motif" evidence="5">
    <location>
        <begin position="31"/>
        <end position="50"/>
    </location>
</feature>
<dbReference type="Proteomes" id="UP001235712">
    <property type="component" value="Unassembled WGS sequence"/>
</dbReference>
<evidence type="ECO:0000259" key="6">
    <source>
        <dbReference type="PROSITE" id="PS50977"/>
    </source>
</evidence>
<dbReference type="EMBL" id="JAUSQZ010000001">
    <property type="protein sequence ID" value="MDP9830436.1"/>
    <property type="molecule type" value="Genomic_DNA"/>
</dbReference>
<dbReference type="InterPro" id="IPR050109">
    <property type="entry name" value="HTH-type_TetR-like_transc_reg"/>
</dbReference>
<name>A0ABT9PCJ7_9ACTN</name>
<dbReference type="InterPro" id="IPR039538">
    <property type="entry name" value="BetI_C"/>
</dbReference>
<dbReference type="Pfam" id="PF13977">
    <property type="entry name" value="TetR_C_6"/>
    <property type="match status" value="1"/>
</dbReference>
<evidence type="ECO:0000313" key="7">
    <source>
        <dbReference type="EMBL" id="MDP9830436.1"/>
    </source>
</evidence>
<reference evidence="7 8" key="1">
    <citation type="submission" date="2023-07" db="EMBL/GenBank/DDBJ databases">
        <title>Sequencing the genomes of 1000 actinobacteria strains.</title>
        <authorList>
            <person name="Klenk H.-P."/>
        </authorList>
    </citation>
    <scope>NUCLEOTIDE SEQUENCE [LARGE SCALE GENOMIC DNA]</scope>
    <source>
        <strain evidence="7 8">DSM 44388</strain>
    </source>
</reference>
<keyword evidence="2" id="KW-0805">Transcription regulation</keyword>
<dbReference type="InterPro" id="IPR009057">
    <property type="entry name" value="Homeodomain-like_sf"/>
</dbReference>
<accession>A0ABT9PCJ7</accession>
<evidence type="ECO:0000256" key="4">
    <source>
        <dbReference type="ARBA" id="ARBA00023163"/>
    </source>
</evidence>
<dbReference type="RefSeq" id="WP_307249506.1">
    <property type="nucleotide sequence ID" value="NZ_JAUSQZ010000001.1"/>
</dbReference>
<evidence type="ECO:0000256" key="5">
    <source>
        <dbReference type="PROSITE-ProRule" id="PRU00335"/>
    </source>
</evidence>
<feature type="domain" description="HTH tetR-type" evidence="6">
    <location>
        <begin position="8"/>
        <end position="68"/>
    </location>
</feature>
<organism evidence="7 8">
    <name type="scientific">Kineosporia succinea</name>
    <dbReference type="NCBI Taxonomy" id="84632"/>
    <lineage>
        <taxon>Bacteria</taxon>
        <taxon>Bacillati</taxon>
        <taxon>Actinomycetota</taxon>
        <taxon>Actinomycetes</taxon>
        <taxon>Kineosporiales</taxon>
        <taxon>Kineosporiaceae</taxon>
        <taxon>Kineosporia</taxon>
    </lineage>
</organism>
<keyword evidence="8" id="KW-1185">Reference proteome</keyword>